<evidence type="ECO:0000256" key="2">
    <source>
        <dbReference type="ARBA" id="ARBA00007255"/>
    </source>
</evidence>
<evidence type="ECO:0000256" key="6">
    <source>
        <dbReference type="ARBA" id="ARBA00023004"/>
    </source>
</evidence>
<feature type="compositionally biased region" description="Low complexity" evidence="11">
    <location>
        <begin position="95"/>
        <end position="111"/>
    </location>
</feature>
<evidence type="ECO:0000256" key="11">
    <source>
        <dbReference type="SAM" id="MobiDB-lite"/>
    </source>
</evidence>
<reference evidence="13" key="2">
    <citation type="submission" date="2024-02" db="EMBL/GenBank/DDBJ databases">
        <title>De novo assembly and annotation of 12 fungi associated with fruit tree decline syndrome in Ontario, Canada.</title>
        <authorList>
            <person name="Sulman M."/>
            <person name="Ellouze W."/>
            <person name="Ilyukhin E."/>
        </authorList>
    </citation>
    <scope>NUCLEOTIDE SEQUENCE</scope>
    <source>
        <strain evidence="13">FDS-564</strain>
    </source>
</reference>
<keyword evidence="9 10" id="KW-0456">Lyase</keyword>
<feature type="compositionally biased region" description="Low complexity" evidence="11">
    <location>
        <begin position="210"/>
        <end position="231"/>
    </location>
</feature>
<keyword evidence="14" id="KW-1185">Reference proteome</keyword>
<protein>
    <recommendedName>
        <fullName evidence="10">Holocytochrome c-type synthase</fullName>
        <ecNumber evidence="10">4.4.1.17</ecNumber>
    </recommendedName>
</protein>
<dbReference type="GO" id="GO:0046872">
    <property type="term" value="F:metal ion binding"/>
    <property type="evidence" value="ECO:0007669"/>
    <property type="project" value="UniProtKB-KW"/>
</dbReference>
<feature type="compositionally biased region" description="Low complexity" evidence="11">
    <location>
        <begin position="162"/>
        <end position="178"/>
    </location>
</feature>
<evidence type="ECO:0000256" key="3">
    <source>
        <dbReference type="ARBA" id="ARBA00022617"/>
    </source>
</evidence>
<dbReference type="PANTHER" id="PTHR12743">
    <property type="entry name" value="CYTOCHROME C1 HEME LYASE"/>
    <property type="match status" value="1"/>
</dbReference>
<dbReference type="PROSITE" id="PS00822">
    <property type="entry name" value="CYTO_HEME_LYASE_2"/>
    <property type="match status" value="1"/>
</dbReference>
<dbReference type="Proteomes" id="UP001320245">
    <property type="component" value="Unassembled WGS sequence"/>
</dbReference>
<organism evidence="13 14">
    <name type="scientific">Cytospora paraplurivora</name>
    <dbReference type="NCBI Taxonomy" id="2898453"/>
    <lineage>
        <taxon>Eukaryota</taxon>
        <taxon>Fungi</taxon>
        <taxon>Dikarya</taxon>
        <taxon>Ascomycota</taxon>
        <taxon>Pezizomycotina</taxon>
        <taxon>Sordariomycetes</taxon>
        <taxon>Sordariomycetidae</taxon>
        <taxon>Diaporthales</taxon>
        <taxon>Cytosporaceae</taxon>
        <taxon>Cytospora</taxon>
    </lineage>
</organism>
<feature type="compositionally biased region" description="Basic and acidic residues" evidence="11">
    <location>
        <begin position="41"/>
        <end position="52"/>
    </location>
</feature>
<comment type="similarity">
    <text evidence="2 10">Belongs to the cytochrome c-type heme lyase family.</text>
</comment>
<comment type="catalytic activity">
    <reaction evidence="10">
        <text>holo-[cytochrome c] = apo-[cytochrome c] + heme b</text>
        <dbReference type="Rhea" id="RHEA:22648"/>
        <dbReference type="Rhea" id="RHEA-COMP:10725"/>
        <dbReference type="Rhea" id="RHEA-COMP:10726"/>
        <dbReference type="ChEBI" id="CHEBI:29950"/>
        <dbReference type="ChEBI" id="CHEBI:60344"/>
        <dbReference type="ChEBI" id="CHEBI:83739"/>
        <dbReference type="EC" id="4.4.1.17"/>
    </reaction>
</comment>
<dbReference type="GO" id="GO:0004408">
    <property type="term" value="F:holocytochrome-c synthase activity"/>
    <property type="evidence" value="ECO:0007669"/>
    <property type="project" value="UniProtKB-EC"/>
</dbReference>
<dbReference type="PROSITE" id="PS00821">
    <property type="entry name" value="CYTO_HEME_LYASE_1"/>
    <property type="match status" value="1"/>
</dbReference>
<comment type="function">
    <text evidence="10">Lyase that catalyzes the covalent linking of the heme group to the cytochrome C apoprotein to produce the mature functional cytochrome.</text>
</comment>
<keyword evidence="3 10" id="KW-0349">Heme</keyword>
<dbReference type="PANTHER" id="PTHR12743:SF0">
    <property type="entry name" value="HOLOCYTOCHROME C-TYPE SYNTHASE"/>
    <property type="match status" value="1"/>
</dbReference>
<dbReference type="GO" id="GO:0005743">
    <property type="term" value="C:mitochondrial inner membrane"/>
    <property type="evidence" value="ECO:0007669"/>
    <property type="project" value="UniProtKB-SubCell"/>
</dbReference>
<evidence type="ECO:0000313" key="12">
    <source>
        <dbReference type="EMBL" id="KAK7728753.1"/>
    </source>
</evidence>
<feature type="compositionally biased region" description="Polar residues" evidence="11">
    <location>
        <begin position="186"/>
        <end position="198"/>
    </location>
</feature>
<comment type="caution">
    <text evidence="13">The sequence shown here is derived from an EMBL/GenBank/DDBJ whole genome shotgun (WGS) entry which is preliminary data.</text>
</comment>
<feature type="region of interest" description="Disordered" evidence="11">
    <location>
        <begin position="91"/>
        <end position="248"/>
    </location>
</feature>
<evidence type="ECO:0000256" key="8">
    <source>
        <dbReference type="ARBA" id="ARBA00023136"/>
    </source>
</evidence>
<evidence type="ECO:0000256" key="10">
    <source>
        <dbReference type="RuleBase" id="RU363130"/>
    </source>
</evidence>
<feature type="compositionally biased region" description="Polar residues" evidence="11">
    <location>
        <begin position="53"/>
        <end position="62"/>
    </location>
</feature>
<evidence type="ECO:0000313" key="13">
    <source>
        <dbReference type="EMBL" id="KAK7733138.1"/>
    </source>
</evidence>
<evidence type="ECO:0000256" key="9">
    <source>
        <dbReference type="ARBA" id="ARBA00023239"/>
    </source>
</evidence>
<dbReference type="AlphaFoldDB" id="A0AAN9TYM1"/>
<evidence type="ECO:0000256" key="7">
    <source>
        <dbReference type="ARBA" id="ARBA00023128"/>
    </source>
</evidence>
<gene>
    <name evidence="13" type="primary">CYT2_1</name>
    <name evidence="12" type="synonym">CYT2_2</name>
    <name evidence="13" type="ORF">SLS53_008326</name>
    <name evidence="12" type="ORF">SLS53_009358</name>
</gene>
<evidence type="ECO:0000256" key="4">
    <source>
        <dbReference type="ARBA" id="ARBA00022723"/>
    </source>
</evidence>
<dbReference type="EMBL" id="JAJSPL020000078">
    <property type="protein sequence ID" value="KAK7728753.1"/>
    <property type="molecule type" value="Genomic_DNA"/>
</dbReference>
<dbReference type="Pfam" id="PF01265">
    <property type="entry name" value="Cyto_heme_lyase"/>
    <property type="match status" value="1"/>
</dbReference>
<feature type="region of interest" description="Disordered" evidence="11">
    <location>
        <begin position="264"/>
        <end position="287"/>
    </location>
</feature>
<evidence type="ECO:0000256" key="5">
    <source>
        <dbReference type="ARBA" id="ARBA00022792"/>
    </source>
</evidence>
<feature type="region of interest" description="Disordered" evidence="11">
    <location>
        <begin position="24"/>
        <end position="79"/>
    </location>
</feature>
<sequence length="433" mass="47322">MLQQDFLDTIFLNTKALADVEEGSAFTRGAPSQSQPRKITKRDTNDRREATDAKTTTLTMSKETGGVVGGNASAAAECPVDHKSREAWLAHARAAQESQSQSTLSQSAPLQEQPHHSAWLPSLFSSSNATSNNKDGPRPTTPPSAEDKCPVDHHSREAWLKQARAAQEAQTQSQQSQQFPLPAKSITPTSTSNDSTKASGWRWPRVPFLSSAPSSTTTTESSATTPTTTTAQQLHPHPTKPHHGLHGLTTDREVSTIPRASAAGATALPIGPSNHETETGADPRTGNWVYPSEKMFFEAMKRKGHDTRVADMKTVVPIHNAVNERAWKEIREWEKPYEATTCPQGPMLYSFMGLSTNMSPRARLNTLLGYTAPFDRHDWIIDRCGKKVEYVIDFYAGKPGAAGGVPSFFLDVRPKLNSWEGVKMRALRGVGLA</sequence>
<dbReference type="EC" id="4.4.1.17" evidence="10"/>
<dbReference type="EMBL" id="JAJSPL020000048">
    <property type="protein sequence ID" value="KAK7733138.1"/>
    <property type="molecule type" value="Genomic_DNA"/>
</dbReference>
<evidence type="ECO:0000313" key="14">
    <source>
        <dbReference type="Proteomes" id="UP001320245"/>
    </source>
</evidence>
<feature type="compositionally biased region" description="Polar residues" evidence="11">
    <location>
        <begin position="123"/>
        <end position="134"/>
    </location>
</feature>
<keyword evidence="5 10" id="KW-0999">Mitochondrion inner membrane</keyword>
<keyword evidence="8 10" id="KW-0472">Membrane</keyword>
<keyword evidence="6 10" id="KW-0408">Iron</keyword>
<accession>A0AAN9TYM1</accession>
<keyword evidence="7 10" id="KW-0496">Mitochondrion</keyword>
<feature type="compositionally biased region" description="Basic and acidic residues" evidence="11">
    <location>
        <begin position="145"/>
        <end position="159"/>
    </location>
</feature>
<name>A0AAN9TYM1_9PEZI</name>
<proteinExistence type="inferred from homology"/>
<comment type="subcellular location">
    <subcellularLocation>
        <location evidence="1 10">Mitochondrion inner membrane</location>
    </subcellularLocation>
</comment>
<dbReference type="InterPro" id="IPR000511">
    <property type="entry name" value="Holocyt_c/c1_synthase"/>
</dbReference>
<reference evidence="13 14" key="1">
    <citation type="journal article" date="2023" name="PLoS ONE">
        <title>Cytospora paraplurivora sp. nov. isolated from orchards with fruit tree decline syndrome in Ontario, Canada.</title>
        <authorList>
            <person name="Ilyukhin E."/>
            <person name="Nguyen H.D.T."/>
            <person name="Castle A.J."/>
            <person name="Ellouze W."/>
        </authorList>
    </citation>
    <scope>NUCLEOTIDE SEQUENCE [LARGE SCALE GENOMIC DNA]</scope>
    <source>
        <strain evidence="13 14">FDS-564</strain>
    </source>
</reference>
<evidence type="ECO:0000256" key="1">
    <source>
        <dbReference type="ARBA" id="ARBA00004273"/>
    </source>
</evidence>
<keyword evidence="4 10" id="KW-0479">Metal-binding</keyword>